<evidence type="ECO:0000256" key="1">
    <source>
        <dbReference type="SAM" id="MobiDB-lite"/>
    </source>
</evidence>
<dbReference type="EMBL" id="VSRR010060551">
    <property type="protein sequence ID" value="MPC82725.1"/>
    <property type="molecule type" value="Genomic_DNA"/>
</dbReference>
<comment type="caution">
    <text evidence="2">The sequence shown here is derived from an EMBL/GenBank/DDBJ whole genome shotgun (WGS) entry which is preliminary data.</text>
</comment>
<evidence type="ECO:0000313" key="3">
    <source>
        <dbReference type="Proteomes" id="UP000324222"/>
    </source>
</evidence>
<evidence type="ECO:0000313" key="2">
    <source>
        <dbReference type="EMBL" id="MPC82725.1"/>
    </source>
</evidence>
<feature type="region of interest" description="Disordered" evidence="1">
    <location>
        <begin position="1"/>
        <end position="20"/>
    </location>
</feature>
<protein>
    <submittedName>
        <fullName evidence="2">Uncharacterized protein</fullName>
    </submittedName>
</protein>
<name>A0A5B7IK71_PORTR</name>
<reference evidence="2 3" key="1">
    <citation type="submission" date="2019-05" db="EMBL/GenBank/DDBJ databases">
        <title>Another draft genome of Portunus trituberculatus and its Hox gene families provides insights of decapod evolution.</title>
        <authorList>
            <person name="Jeong J.-H."/>
            <person name="Song I."/>
            <person name="Kim S."/>
            <person name="Choi T."/>
            <person name="Kim D."/>
            <person name="Ryu S."/>
            <person name="Kim W."/>
        </authorList>
    </citation>
    <scope>NUCLEOTIDE SEQUENCE [LARGE SCALE GENOMIC DNA]</scope>
    <source>
        <tissue evidence="2">Muscle</tissue>
    </source>
</reference>
<gene>
    <name evidence="2" type="ORF">E2C01_077406</name>
</gene>
<accession>A0A5B7IK71</accession>
<sequence length="65" mass="7206">MTRLIRVATADDPRGEQGRPISASISQAAQGGIWRCARLAFNRHKYAIQNPHIPVELREVPVTGK</sequence>
<dbReference type="Proteomes" id="UP000324222">
    <property type="component" value="Unassembled WGS sequence"/>
</dbReference>
<organism evidence="2 3">
    <name type="scientific">Portunus trituberculatus</name>
    <name type="common">Swimming crab</name>
    <name type="synonym">Neptunus trituberculatus</name>
    <dbReference type="NCBI Taxonomy" id="210409"/>
    <lineage>
        <taxon>Eukaryota</taxon>
        <taxon>Metazoa</taxon>
        <taxon>Ecdysozoa</taxon>
        <taxon>Arthropoda</taxon>
        <taxon>Crustacea</taxon>
        <taxon>Multicrustacea</taxon>
        <taxon>Malacostraca</taxon>
        <taxon>Eumalacostraca</taxon>
        <taxon>Eucarida</taxon>
        <taxon>Decapoda</taxon>
        <taxon>Pleocyemata</taxon>
        <taxon>Brachyura</taxon>
        <taxon>Eubrachyura</taxon>
        <taxon>Portunoidea</taxon>
        <taxon>Portunidae</taxon>
        <taxon>Portuninae</taxon>
        <taxon>Portunus</taxon>
    </lineage>
</organism>
<proteinExistence type="predicted"/>
<dbReference type="AlphaFoldDB" id="A0A5B7IK71"/>
<keyword evidence="3" id="KW-1185">Reference proteome</keyword>